<name>A0AAE1FH19_PETCI</name>
<dbReference type="AlphaFoldDB" id="A0AAE1FH19"/>
<evidence type="ECO:0000313" key="2">
    <source>
        <dbReference type="Proteomes" id="UP001286313"/>
    </source>
</evidence>
<accession>A0AAE1FH19</accession>
<dbReference type="Proteomes" id="UP001286313">
    <property type="component" value="Unassembled WGS sequence"/>
</dbReference>
<comment type="caution">
    <text evidence="1">The sequence shown here is derived from an EMBL/GenBank/DDBJ whole genome shotgun (WGS) entry which is preliminary data.</text>
</comment>
<evidence type="ECO:0000313" key="1">
    <source>
        <dbReference type="EMBL" id="KAK3874154.1"/>
    </source>
</evidence>
<reference evidence="1" key="1">
    <citation type="submission" date="2023-10" db="EMBL/GenBank/DDBJ databases">
        <title>Genome assemblies of two species of porcelain crab, Petrolisthes cinctipes and Petrolisthes manimaculis (Anomura: Porcellanidae).</title>
        <authorList>
            <person name="Angst P."/>
        </authorList>
    </citation>
    <scope>NUCLEOTIDE SEQUENCE</scope>
    <source>
        <strain evidence="1">PB745_01</strain>
        <tissue evidence="1">Gill</tissue>
    </source>
</reference>
<gene>
    <name evidence="1" type="ORF">Pcinc_020885</name>
</gene>
<keyword evidence="2" id="KW-1185">Reference proteome</keyword>
<protein>
    <submittedName>
        <fullName evidence="1">Uncharacterized protein</fullName>
    </submittedName>
</protein>
<sequence length="155" mass="17763">METKNQLKLYVKIKIPVNTRVFALRHNNVSNTASLQFKSLYRLASIAPPSIKRDTLTKCERDKQLSDNRHPLYGYQKIRRRLKSRNSFVTTNGLGNRKPLEDRLELWKDANQLLPSDCIPEPSESLPPGSSFCRKDWVALNRARAKVGRTGDDLA</sequence>
<proteinExistence type="predicted"/>
<organism evidence="1 2">
    <name type="scientific">Petrolisthes cinctipes</name>
    <name type="common">Flat porcelain crab</name>
    <dbReference type="NCBI Taxonomy" id="88211"/>
    <lineage>
        <taxon>Eukaryota</taxon>
        <taxon>Metazoa</taxon>
        <taxon>Ecdysozoa</taxon>
        <taxon>Arthropoda</taxon>
        <taxon>Crustacea</taxon>
        <taxon>Multicrustacea</taxon>
        <taxon>Malacostraca</taxon>
        <taxon>Eumalacostraca</taxon>
        <taxon>Eucarida</taxon>
        <taxon>Decapoda</taxon>
        <taxon>Pleocyemata</taxon>
        <taxon>Anomura</taxon>
        <taxon>Galatheoidea</taxon>
        <taxon>Porcellanidae</taxon>
        <taxon>Petrolisthes</taxon>
    </lineage>
</organism>
<dbReference type="EMBL" id="JAWQEG010002132">
    <property type="protein sequence ID" value="KAK3874154.1"/>
    <property type="molecule type" value="Genomic_DNA"/>
</dbReference>